<feature type="region of interest" description="Disordered" evidence="1">
    <location>
        <begin position="1"/>
        <end position="27"/>
    </location>
</feature>
<feature type="domain" description="KIB1-4 beta-propeller" evidence="2">
    <location>
        <begin position="26"/>
        <end position="120"/>
    </location>
</feature>
<dbReference type="EMBL" id="CM008052">
    <property type="protein sequence ID" value="PVH36039.1"/>
    <property type="molecule type" value="Genomic_DNA"/>
</dbReference>
<evidence type="ECO:0000256" key="1">
    <source>
        <dbReference type="SAM" id="MobiDB-lite"/>
    </source>
</evidence>
<evidence type="ECO:0000313" key="3">
    <source>
        <dbReference type="EMBL" id="PVH36039.1"/>
    </source>
</evidence>
<organism evidence="3">
    <name type="scientific">Panicum hallii</name>
    <dbReference type="NCBI Taxonomy" id="206008"/>
    <lineage>
        <taxon>Eukaryota</taxon>
        <taxon>Viridiplantae</taxon>
        <taxon>Streptophyta</taxon>
        <taxon>Embryophyta</taxon>
        <taxon>Tracheophyta</taxon>
        <taxon>Spermatophyta</taxon>
        <taxon>Magnoliopsida</taxon>
        <taxon>Liliopsida</taxon>
        <taxon>Poales</taxon>
        <taxon>Poaceae</taxon>
        <taxon>PACMAD clade</taxon>
        <taxon>Panicoideae</taxon>
        <taxon>Panicodae</taxon>
        <taxon>Paniceae</taxon>
        <taxon>Panicinae</taxon>
        <taxon>Panicum</taxon>
        <taxon>Panicum sect. Panicum</taxon>
    </lineage>
</organism>
<dbReference type="AlphaFoldDB" id="A0A2T8IED9"/>
<dbReference type="Pfam" id="PF03478">
    <property type="entry name" value="Beta-prop_KIB1-4"/>
    <property type="match status" value="1"/>
</dbReference>
<accession>A0A2T8IED9</accession>
<gene>
    <name evidence="3" type="ORF">PAHAL_7G342600</name>
</gene>
<feature type="compositionally biased region" description="Polar residues" evidence="1">
    <location>
        <begin position="9"/>
        <end position="27"/>
    </location>
</feature>
<sequence length="120" mass="13541">MTLAARSGRGTSTTSARRSFTPTRPCTRSSSCRGNYFYFCTDFEELGVIEFRPTPAFSSVAMREVVTGGYGVAHSALVLMVESRGQLHMVNLLFEGSFSNVVYEIGVYRMDFTRQEWRRV</sequence>
<dbReference type="Gramene" id="PVH36039">
    <property type="protein sequence ID" value="PVH36039"/>
    <property type="gene ID" value="PAHAL_7G342600"/>
</dbReference>
<reference evidence="3" key="1">
    <citation type="submission" date="2018-04" db="EMBL/GenBank/DDBJ databases">
        <title>WGS assembly of Panicum hallii.</title>
        <authorList>
            <person name="Lovell J."/>
            <person name="Jenkins J."/>
            <person name="Lowry D."/>
            <person name="Mamidi S."/>
            <person name="Sreedasyam A."/>
            <person name="Weng X."/>
            <person name="Barry K."/>
            <person name="Bonette J."/>
            <person name="Campitelli B."/>
            <person name="Daum C."/>
            <person name="Gordon S."/>
            <person name="Gould B."/>
            <person name="Lipzen A."/>
            <person name="Macqueen A."/>
            <person name="Palacio-Mejia J."/>
            <person name="Plott C."/>
            <person name="Shakirov E."/>
            <person name="Shu S."/>
            <person name="Yoshinaga Y."/>
            <person name="Zane M."/>
            <person name="Rokhsar D."/>
            <person name="Grimwood J."/>
            <person name="Schmutz J."/>
            <person name="Juenger T."/>
        </authorList>
    </citation>
    <scope>NUCLEOTIDE SEQUENCE [LARGE SCALE GENOMIC DNA]</scope>
    <source>
        <strain evidence="3">FIL2</strain>
    </source>
</reference>
<protein>
    <recommendedName>
        <fullName evidence="2">KIB1-4 beta-propeller domain-containing protein</fullName>
    </recommendedName>
</protein>
<evidence type="ECO:0000259" key="2">
    <source>
        <dbReference type="Pfam" id="PF03478"/>
    </source>
</evidence>
<name>A0A2T8IED9_9POAL</name>
<dbReference type="InterPro" id="IPR005174">
    <property type="entry name" value="KIB1-4_b-propeller"/>
</dbReference>
<dbReference type="Proteomes" id="UP000243499">
    <property type="component" value="Chromosome 7"/>
</dbReference>
<proteinExistence type="predicted"/>